<evidence type="ECO:0000256" key="1">
    <source>
        <dbReference type="SAM" id="SignalP"/>
    </source>
</evidence>
<feature type="signal peptide" evidence="1">
    <location>
        <begin position="1"/>
        <end position="23"/>
    </location>
</feature>
<reference evidence="2 3" key="1">
    <citation type="submission" date="2021-06" db="EMBL/GenBank/DDBJ databases">
        <title>Caerostris extrusa draft genome.</title>
        <authorList>
            <person name="Kono N."/>
            <person name="Arakawa K."/>
        </authorList>
    </citation>
    <scope>NUCLEOTIDE SEQUENCE [LARGE SCALE GENOMIC DNA]</scope>
</reference>
<protein>
    <submittedName>
        <fullName evidence="2">Uncharacterized protein</fullName>
    </submittedName>
</protein>
<name>A0AAV4NP96_CAEEX</name>
<dbReference type="AlphaFoldDB" id="A0AAV4NP96"/>
<organism evidence="2 3">
    <name type="scientific">Caerostris extrusa</name>
    <name type="common">Bark spider</name>
    <name type="synonym">Caerostris bankana</name>
    <dbReference type="NCBI Taxonomy" id="172846"/>
    <lineage>
        <taxon>Eukaryota</taxon>
        <taxon>Metazoa</taxon>
        <taxon>Ecdysozoa</taxon>
        <taxon>Arthropoda</taxon>
        <taxon>Chelicerata</taxon>
        <taxon>Arachnida</taxon>
        <taxon>Araneae</taxon>
        <taxon>Araneomorphae</taxon>
        <taxon>Entelegynae</taxon>
        <taxon>Araneoidea</taxon>
        <taxon>Araneidae</taxon>
        <taxon>Caerostris</taxon>
    </lineage>
</organism>
<keyword evidence="3" id="KW-1185">Reference proteome</keyword>
<dbReference type="EMBL" id="BPLR01003603">
    <property type="protein sequence ID" value="GIX86617.1"/>
    <property type="molecule type" value="Genomic_DNA"/>
</dbReference>
<comment type="caution">
    <text evidence="2">The sequence shown here is derived from an EMBL/GenBank/DDBJ whole genome shotgun (WGS) entry which is preliminary data.</text>
</comment>
<evidence type="ECO:0000313" key="3">
    <source>
        <dbReference type="Proteomes" id="UP001054945"/>
    </source>
</evidence>
<proteinExistence type="predicted"/>
<dbReference type="Proteomes" id="UP001054945">
    <property type="component" value="Unassembled WGS sequence"/>
</dbReference>
<keyword evidence="1" id="KW-0732">Signal</keyword>
<feature type="chain" id="PRO_5043573708" evidence="1">
    <location>
        <begin position="24"/>
        <end position="121"/>
    </location>
</feature>
<sequence length="121" mass="13483">MSFTDICWLIVSVLLSIYCNTPGTSPWYSNPDDHCNWAHFAARVSGIQIMGFLAYNPLLCSLSLTVILDSGVPVAAVNSLQSELTSVACFFQQSLSNKRPECLLWQIFDLDLVVCKRFLDS</sequence>
<evidence type="ECO:0000313" key="2">
    <source>
        <dbReference type="EMBL" id="GIX86617.1"/>
    </source>
</evidence>
<gene>
    <name evidence="2" type="ORF">CEXT_587871</name>
</gene>
<accession>A0AAV4NP96</accession>